<evidence type="ECO:0000256" key="1">
    <source>
        <dbReference type="SAM" id="Phobius"/>
    </source>
</evidence>
<keyword evidence="1" id="KW-0812">Transmembrane</keyword>
<accession>A0A545B2C4</accession>
<comment type="caution">
    <text evidence="2">The sequence shown here is derived from an EMBL/GenBank/DDBJ whole genome shotgun (WGS) entry which is preliminary data.</text>
</comment>
<dbReference type="AlphaFoldDB" id="A0A545B2C4"/>
<feature type="transmembrane region" description="Helical" evidence="1">
    <location>
        <begin position="93"/>
        <end position="110"/>
    </location>
</feature>
<evidence type="ECO:0000313" key="2">
    <source>
        <dbReference type="EMBL" id="TQS47005.1"/>
    </source>
</evidence>
<evidence type="ECO:0000313" key="3">
    <source>
        <dbReference type="Proteomes" id="UP000317982"/>
    </source>
</evidence>
<keyword evidence="3" id="KW-1185">Reference proteome</keyword>
<name>A0A545B2C4_9ACTN</name>
<feature type="transmembrane region" description="Helical" evidence="1">
    <location>
        <begin position="196"/>
        <end position="218"/>
    </location>
</feature>
<protein>
    <submittedName>
        <fullName evidence="2">Uncharacterized protein</fullName>
    </submittedName>
</protein>
<dbReference type="OrthoDB" id="3824322at2"/>
<keyword evidence="1" id="KW-0472">Membrane</keyword>
<dbReference type="RefSeq" id="WP_142702623.1">
    <property type="nucleotide sequence ID" value="NZ_VIRS01000001.1"/>
</dbReference>
<sequence>MRKNVWLVVLAIAFAVAFVVLPGPLAASASGSSFDPDAFRAAFVPWWTAGSRALTPALAQFVDYARWYHGLRVLTAGLLLAVLVALAVRTRSLARAGAAVAGAVALLAVIDNLRKAVAAFGSLFPLLVDPSAQPALDQIRQRLAAGERTPPALGLIVEQYVRYHVVMLATSSVVAVVLLGVGVRLALRWRRGSDRWAVGSVAGLAVVLGLVAVVAAIANTTAVLDPLPKLLLLFEGSW</sequence>
<feature type="transmembrane region" description="Helical" evidence="1">
    <location>
        <begin position="67"/>
        <end position="86"/>
    </location>
</feature>
<keyword evidence="1" id="KW-1133">Transmembrane helix</keyword>
<reference evidence="2 3" key="1">
    <citation type="submission" date="2019-07" db="EMBL/GenBank/DDBJ databases">
        <title>Cryptosporangium phraense sp. nov., isolated from plant litter.</title>
        <authorList>
            <person name="Suriyachadkun C."/>
        </authorList>
    </citation>
    <scope>NUCLEOTIDE SEQUENCE [LARGE SCALE GENOMIC DNA]</scope>
    <source>
        <strain evidence="2 3">A-T 5661</strain>
    </source>
</reference>
<gene>
    <name evidence="2" type="ORF">FL583_01700</name>
</gene>
<dbReference type="EMBL" id="VIRS01000001">
    <property type="protein sequence ID" value="TQS47005.1"/>
    <property type="molecule type" value="Genomic_DNA"/>
</dbReference>
<organism evidence="2 3">
    <name type="scientific">Cryptosporangium phraense</name>
    <dbReference type="NCBI Taxonomy" id="2593070"/>
    <lineage>
        <taxon>Bacteria</taxon>
        <taxon>Bacillati</taxon>
        <taxon>Actinomycetota</taxon>
        <taxon>Actinomycetes</taxon>
        <taxon>Cryptosporangiales</taxon>
        <taxon>Cryptosporangiaceae</taxon>
        <taxon>Cryptosporangium</taxon>
    </lineage>
</organism>
<dbReference type="Proteomes" id="UP000317982">
    <property type="component" value="Unassembled WGS sequence"/>
</dbReference>
<proteinExistence type="predicted"/>
<feature type="transmembrane region" description="Helical" evidence="1">
    <location>
        <begin position="163"/>
        <end position="187"/>
    </location>
</feature>
<dbReference type="InParanoid" id="A0A545B2C4"/>